<dbReference type="Proteomes" id="UP000295142">
    <property type="component" value="Unassembled WGS sequence"/>
</dbReference>
<accession>A0A4R2KDJ3</accession>
<evidence type="ECO:0000313" key="2">
    <source>
        <dbReference type="Proteomes" id="UP000295142"/>
    </source>
</evidence>
<gene>
    <name evidence="1" type="ORF">EV655_1286</name>
</gene>
<evidence type="ECO:0000313" key="1">
    <source>
        <dbReference type="EMBL" id="TCO68309.1"/>
    </source>
</evidence>
<name>A0A4R2KDJ3_9RHOB</name>
<sequence length="132" mass="15332">MASDLPEFYFRIRENGALVFRVDCANRQQRIEMEQIAAVNVKNGEVRPQGDRMLTEAERLAIEEWLADRRAILSDREVDDILRTVDHLNLTTQWAQSRASDDDLDRVTDPLLLAMHDLRAVLVRRKAERMAD</sequence>
<comment type="caution">
    <text evidence="1">The sequence shown here is derived from an EMBL/GenBank/DDBJ whole genome shotgun (WGS) entry which is preliminary data.</text>
</comment>
<dbReference type="AlphaFoldDB" id="A0A4R2KDJ3"/>
<reference evidence="1 2" key="1">
    <citation type="submission" date="2019-03" db="EMBL/GenBank/DDBJ databases">
        <title>Genomic Encyclopedia of Type Strains, Phase IV (KMG-IV): sequencing the most valuable type-strain genomes for metagenomic binning, comparative biology and taxonomic classification.</title>
        <authorList>
            <person name="Goeker M."/>
        </authorList>
    </citation>
    <scope>NUCLEOTIDE SEQUENCE [LARGE SCALE GENOMIC DNA]</scope>
    <source>
        <strain evidence="1 2">DSM 4868</strain>
    </source>
</reference>
<keyword evidence="2" id="KW-1185">Reference proteome</keyword>
<protein>
    <submittedName>
        <fullName evidence="1">Uncharacterized protein</fullName>
    </submittedName>
</protein>
<dbReference type="OrthoDB" id="7849247at2"/>
<dbReference type="RefSeq" id="WP_132546769.1">
    <property type="nucleotide sequence ID" value="NZ_SLWW01000028.1"/>
</dbReference>
<dbReference type="EMBL" id="SLWW01000028">
    <property type="protein sequence ID" value="TCO68309.1"/>
    <property type="molecule type" value="Genomic_DNA"/>
</dbReference>
<proteinExistence type="predicted"/>
<organism evidence="1 2">
    <name type="scientific">Rhodovulum euryhalinum</name>
    <dbReference type="NCBI Taxonomy" id="35805"/>
    <lineage>
        <taxon>Bacteria</taxon>
        <taxon>Pseudomonadati</taxon>
        <taxon>Pseudomonadota</taxon>
        <taxon>Alphaproteobacteria</taxon>
        <taxon>Rhodobacterales</taxon>
        <taxon>Paracoccaceae</taxon>
        <taxon>Rhodovulum</taxon>
    </lineage>
</organism>